<reference evidence="10 11" key="1">
    <citation type="submission" date="2021-05" db="EMBL/GenBank/DDBJ databases">
        <title>Novel species in genus Arthrobacter.</title>
        <authorList>
            <person name="Zhang G."/>
        </authorList>
    </citation>
    <scope>NUCLEOTIDE SEQUENCE [LARGE SCALE GENOMIC DNA]</scope>
    <source>
        <strain evidence="11">zg-ZUI227</strain>
    </source>
</reference>
<dbReference type="GO" id="GO:0003995">
    <property type="term" value="F:acyl-CoA dehydrogenase activity"/>
    <property type="evidence" value="ECO:0007669"/>
    <property type="project" value="InterPro"/>
</dbReference>
<dbReference type="GO" id="GO:0050660">
    <property type="term" value="F:flavin adenine dinucleotide binding"/>
    <property type="evidence" value="ECO:0007669"/>
    <property type="project" value="InterPro"/>
</dbReference>
<dbReference type="SUPFAM" id="SSF47203">
    <property type="entry name" value="Acyl-CoA dehydrogenase C-terminal domain-like"/>
    <property type="match status" value="1"/>
</dbReference>
<dbReference type="KEGG" id="ajg:KKR91_01785"/>
<organism evidence="10 11">
    <name type="scientific">Arthrobacter jiangjiafuii</name>
    <dbReference type="NCBI Taxonomy" id="2817475"/>
    <lineage>
        <taxon>Bacteria</taxon>
        <taxon>Bacillati</taxon>
        <taxon>Actinomycetota</taxon>
        <taxon>Actinomycetes</taxon>
        <taxon>Micrococcales</taxon>
        <taxon>Micrococcaceae</taxon>
        <taxon>Arthrobacter</taxon>
    </lineage>
</organism>
<dbReference type="SUPFAM" id="SSF56645">
    <property type="entry name" value="Acyl-CoA dehydrogenase NM domain-like"/>
    <property type="match status" value="1"/>
</dbReference>
<gene>
    <name evidence="10" type="ORF">KKR91_01785</name>
</gene>
<dbReference type="InterPro" id="IPR013786">
    <property type="entry name" value="AcylCoA_DH/ox_N"/>
</dbReference>
<evidence type="ECO:0000256" key="4">
    <source>
        <dbReference type="ARBA" id="ARBA00022827"/>
    </source>
</evidence>
<evidence type="ECO:0000256" key="2">
    <source>
        <dbReference type="ARBA" id="ARBA00009347"/>
    </source>
</evidence>
<dbReference type="Gene3D" id="2.40.110.10">
    <property type="entry name" value="Butyryl-CoA Dehydrogenase, subunit A, domain 2"/>
    <property type="match status" value="1"/>
</dbReference>
<dbReference type="InterPro" id="IPR036250">
    <property type="entry name" value="AcylCo_DH-like_C"/>
</dbReference>
<evidence type="ECO:0000256" key="1">
    <source>
        <dbReference type="ARBA" id="ARBA00001974"/>
    </source>
</evidence>
<dbReference type="GO" id="GO:0006635">
    <property type="term" value="P:fatty acid beta-oxidation"/>
    <property type="evidence" value="ECO:0007669"/>
    <property type="project" value="InterPro"/>
</dbReference>
<feature type="domain" description="Acyl-CoA oxidase/dehydrogenase middle" evidence="8">
    <location>
        <begin position="132"/>
        <end position="224"/>
    </location>
</feature>
<feature type="domain" description="Acyl-CoA dehydrogenase/oxidase C-terminal" evidence="7">
    <location>
        <begin position="353"/>
        <end position="416"/>
    </location>
</feature>
<proteinExistence type="inferred from homology"/>
<dbReference type="Gene3D" id="1.20.140.10">
    <property type="entry name" value="Butyryl-CoA Dehydrogenase, subunit A, domain 3"/>
    <property type="match status" value="1"/>
</dbReference>
<name>A0A975M5N1_9MICC</name>
<evidence type="ECO:0000256" key="6">
    <source>
        <dbReference type="SAM" id="MobiDB-lite"/>
    </source>
</evidence>
<evidence type="ECO:0000259" key="9">
    <source>
        <dbReference type="Pfam" id="PF02771"/>
    </source>
</evidence>
<dbReference type="InterPro" id="IPR009075">
    <property type="entry name" value="AcylCo_DH/oxidase_C"/>
</dbReference>
<evidence type="ECO:0000313" key="10">
    <source>
        <dbReference type="EMBL" id="QWC10411.1"/>
    </source>
</evidence>
<evidence type="ECO:0000256" key="3">
    <source>
        <dbReference type="ARBA" id="ARBA00022630"/>
    </source>
</evidence>
<dbReference type="PANTHER" id="PTHR43188:SF1">
    <property type="entry name" value="ACYL-COA DEHYDROGENASE"/>
    <property type="match status" value="1"/>
</dbReference>
<dbReference type="Pfam" id="PF02771">
    <property type="entry name" value="Acyl-CoA_dh_N"/>
    <property type="match status" value="1"/>
</dbReference>
<feature type="compositionally biased region" description="Gly residues" evidence="6">
    <location>
        <begin position="327"/>
        <end position="351"/>
    </location>
</feature>
<feature type="domain" description="Acyl-CoA dehydrogenase/oxidase C-terminal" evidence="7">
    <location>
        <begin position="242"/>
        <end position="317"/>
    </location>
</feature>
<comment type="similarity">
    <text evidence="2 5">Belongs to the acyl-CoA dehydrogenase family.</text>
</comment>
<feature type="region of interest" description="Disordered" evidence="6">
    <location>
        <begin position="319"/>
        <end position="351"/>
    </location>
</feature>
<dbReference type="EMBL" id="CP076022">
    <property type="protein sequence ID" value="QWC10411.1"/>
    <property type="molecule type" value="Genomic_DNA"/>
</dbReference>
<dbReference type="InterPro" id="IPR006091">
    <property type="entry name" value="Acyl-CoA_Oxase/DH_mid-dom"/>
</dbReference>
<protein>
    <submittedName>
        <fullName evidence="10">Acyl-CoA dehydrogenase family protein</fullName>
    </submittedName>
</protein>
<dbReference type="InterPro" id="IPR045008">
    <property type="entry name" value="ACX4-like"/>
</dbReference>
<dbReference type="InterPro" id="IPR009100">
    <property type="entry name" value="AcylCoA_DH/oxidase_NM_dom_sf"/>
</dbReference>
<evidence type="ECO:0000256" key="5">
    <source>
        <dbReference type="RuleBase" id="RU362125"/>
    </source>
</evidence>
<accession>A0A975M5N1</accession>
<dbReference type="Pfam" id="PF02770">
    <property type="entry name" value="Acyl-CoA_dh_M"/>
    <property type="match status" value="1"/>
</dbReference>
<dbReference type="RefSeq" id="WP_210231397.1">
    <property type="nucleotide sequence ID" value="NZ_CP076022.1"/>
</dbReference>
<dbReference type="Gene3D" id="1.10.540.10">
    <property type="entry name" value="Acyl-CoA dehydrogenase/oxidase, N-terminal domain"/>
    <property type="match status" value="1"/>
</dbReference>
<dbReference type="PANTHER" id="PTHR43188">
    <property type="entry name" value="ACYL-COENZYME A OXIDASE"/>
    <property type="match status" value="1"/>
</dbReference>
<evidence type="ECO:0000259" key="7">
    <source>
        <dbReference type="Pfam" id="PF00441"/>
    </source>
</evidence>
<evidence type="ECO:0000313" key="11">
    <source>
        <dbReference type="Proteomes" id="UP000676885"/>
    </source>
</evidence>
<comment type="cofactor">
    <cofactor evidence="1 5">
        <name>FAD</name>
        <dbReference type="ChEBI" id="CHEBI:57692"/>
    </cofactor>
</comment>
<evidence type="ECO:0000259" key="8">
    <source>
        <dbReference type="Pfam" id="PF02770"/>
    </source>
</evidence>
<feature type="domain" description="Acyl-CoA dehydrogenase/oxidase N-terminal" evidence="9">
    <location>
        <begin position="23"/>
        <end position="123"/>
    </location>
</feature>
<dbReference type="Proteomes" id="UP000676885">
    <property type="component" value="Chromosome"/>
</dbReference>
<dbReference type="InterPro" id="IPR046373">
    <property type="entry name" value="Acyl-CoA_Oxase/DH_mid-dom_sf"/>
</dbReference>
<keyword evidence="4 5" id="KW-0274">FAD</keyword>
<dbReference type="InterPro" id="IPR037069">
    <property type="entry name" value="AcylCoA_DH/ox_N_sf"/>
</dbReference>
<sequence>MAVDPQMRLPDADFYGFEDLLSEREQEKLAQLRCFLAQEVAPHAARWWQDAYFPTELLPKLAALELSTPVQQGYSPLFAGLVIAEMTRTDTSIATFFMVHHDLFVEALHAFGSQEQKDRLLGDALALRITGAFALTEPGHGSDVAGGLETTAVRDGDSWILNGSKRWIGNGTFCDYMLLWAREPETGRVRGFLLDASLPGVHRQRIENKTALRTVQNADITLTGVRVSEADRLAGIDSFDDIKHLLRGSRIMVGWQAVGTQLAAVDIARAYAVERQQFGRPLASFQLVTEQLVRMLGNTVASTGMLARVAELERGGYPSAASRDGAAVGGAPGRSGGGSRGGTSGGSPGGGMAQAALAKSYATRKMRETVALGRGILGGNGILTDYRMAKVFADAEAIYTYEGTYEINTLIVGRDITGISALR</sequence>
<dbReference type="Pfam" id="PF00441">
    <property type="entry name" value="Acyl-CoA_dh_1"/>
    <property type="match status" value="2"/>
</dbReference>
<keyword evidence="11" id="KW-1185">Reference proteome</keyword>
<keyword evidence="3 5" id="KW-0285">Flavoprotein</keyword>
<dbReference type="AlphaFoldDB" id="A0A975M5N1"/>
<keyword evidence="5" id="KW-0560">Oxidoreductase</keyword>